<protein>
    <submittedName>
        <fullName evidence="1">PilZ domain-containing protein</fullName>
    </submittedName>
</protein>
<comment type="caution">
    <text evidence="1">The sequence shown here is derived from an EMBL/GenBank/DDBJ whole genome shotgun (WGS) entry which is preliminary data.</text>
</comment>
<dbReference type="Proteomes" id="UP000256899">
    <property type="component" value="Unassembled WGS sequence"/>
</dbReference>
<organism evidence="1 2">
    <name type="scientific">Thalassotalea euphylliae</name>
    <dbReference type="NCBI Taxonomy" id="1655234"/>
    <lineage>
        <taxon>Bacteria</taxon>
        <taxon>Pseudomonadati</taxon>
        <taxon>Pseudomonadota</taxon>
        <taxon>Gammaproteobacteria</taxon>
        <taxon>Alteromonadales</taxon>
        <taxon>Colwelliaceae</taxon>
        <taxon>Thalassotalea</taxon>
    </lineage>
</organism>
<sequence>MTPLDLQTKLQQFDEFFSIEHQFSINLQPIAAYQASSFEAFMAGMPLPFKMASDMVSIDQAAIRSIQGLGGVATQLTDFLNHQAHKIDLLVGYILSQQDEPAMRYQGIRFGGGGVIFNSEQTFAVGQRLEMKIFLLEENCAIYCIGELVEVMPADSAAPAETDELTENQANDQAKQHAYKVIFEHIREEDQETLVRHSLHQQSKQLQALAQKRREQAGD</sequence>
<evidence type="ECO:0000313" key="1">
    <source>
        <dbReference type="EMBL" id="REL32777.1"/>
    </source>
</evidence>
<gene>
    <name evidence="1" type="ORF">DXX94_16830</name>
</gene>
<reference evidence="2" key="1">
    <citation type="submission" date="2018-08" db="EMBL/GenBank/DDBJ databases">
        <title>Thalassotalea euphylliae genome.</title>
        <authorList>
            <person name="Summers S."/>
            <person name="Rice S.A."/>
            <person name="Freckelton M.L."/>
            <person name="Nedved B.T."/>
            <person name="Hadfield M.G."/>
        </authorList>
    </citation>
    <scope>NUCLEOTIDE SEQUENCE [LARGE SCALE GENOMIC DNA]</scope>
    <source>
        <strain evidence="2">H3</strain>
    </source>
</reference>
<evidence type="ECO:0000313" key="2">
    <source>
        <dbReference type="Proteomes" id="UP000256899"/>
    </source>
</evidence>
<dbReference type="EMBL" id="QUOT01000001">
    <property type="protein sequence ID" value="REL32777.1"/>
    <property type="molecule type" value="Genomic_DNA"/>
</dbReference>
<keyword evidence="2" id="KW-1185">Reference proteome</keyword>
<dbReference type="AlphaFoldDB" id="A0A3E0U8B3"/>
<name>A0A3E0U8B3_9GAMM</name>
<proteinExistence type="predicted"/>
<accession>A0A3E0U8B3</accession>